<evidence type="ECO:0000256" key="1">
    <source>
        <dbReference type="SAM" id="MobiDB-lite"/>
    </source>
</evidence>
<name>A0A6G1L1E3_9PEZI</name>
<feature type="compositionally biased region" description="Basic residues" evidence="1">
    <location>
        <begin position="137"/>
        <end position="152"/>
    </location>
</feature>
<feature type="compositionally biased region" description="Basic and acidic residues" evidence="1">
    <location>
        <begin position="122"/>
        <end position="131"/>
    </location>
</feature>
<dbReference type="AlphaFoldDB" id="A0A6G1L1E3"/>
<dbReference type="EMBL" id="ML995872">
    <property type="protein sequence ID" value="KAF2766402.1"/>
    <property type="molecule type" value="Genomic_DNA"/>
</dbReference>
<evidence type="ECO:0000313" key="3">
    <source>
        <dbReference type="Proteomes" id="UP000799436"/>
    </source>
</evidence>
<dbReference type="Pfam" id="PF13917">
    <property type="entry name" value="zf-CCHC_3"/>
    <property type="match status" value="1"/>
</dbReference>
<evidence type="ECO:0008006" key="4">
    <source>
        <dbReference type="Google" id="ProtNLM"/>
    </source>
</evidence>
<sequence length="245" mass="27490">MQTMNRYARSSGPSKASATTLCQKCLKKGHYSYECTASQQDRPYTSRPSRTQQLLNPRLAPKIADQAAKDGLEPNALASLRSKRAQSEDSESVSVSTISTRSSRSRSPRRRDFSGISGHHSRTADLARKDVAPQTASRRRSSSTQHIRRRAKSPSSALLPHIHIDRSGTIEQRGSSPMRARSRERDAIPTSERSAYRSRSPYIKRRESYGKGGKPNVTERPPRRDRSLSPYSRRLAMTQAVHSTR</sequence>
<evidence type="ECO:0000313" key="2">
    <source>
        <dbReference type="EMBL" id="KAF2766402.1"/>
    </source>
</evidence>
<reference evidence="2" key="1">
    <citation type="journal article" date="2020" name="Stud. Mycol.">
        <title>101 Dothideomycetes genomes: a test case for predicting lifestyles and emergence of pathogens.</title>
        <authorList>
            <person name="Haridas S."/>
            <person name="Albert R."/>
            <person name="Binder M."/>
            <person name="Bloem J."/>
            <person name="Labutti K."/>
            <person name="Salamov A."/>
            <person name="Andreopoulos B."/>
            <person name="Baker S."/>
            <person name="Barry K."/>
            <person name="Bills G."/>
            <person name="Bluhm B."/>
            <person name="Cannon C."/>
            <person name="Castanera R."/>
            <person name="Culley D."/>
            <person name="Daum C."/>
            <person name="Ezra D."/>
            <person name="Gonzalez J."/>
            <person name="Henrissat B."/>
            <person name="Kuo A."/>
            <person name="Liang C."/>
            <person name="Lipzen A."/>
            <person name="Lutzoni F."/>
            <person name="Magnuson J."/>
            <person name="Mondo S."/>
            <person name="Nolan M."/>
            <person name="Ohm R."/>
            <person name="Pangilinan J."/>
            <person name="Park H.-J."/>
            <person name="Ramirez L."/>
            <person name="Alfaro M."/>
            <person name="Sun H."/>
            <person name="Tritt A."/>
            <person name="Yoshinaga Y."/>
            <person name="Zwiers L.-H."/>
            <person name="Turgeon B."/>
            <person name="Goodwin S."/>
            <person name="Spatafora J."/>
            <person name="Crous P."/>
            <person name="Grigoriev I."/>
        </authorList>
    </citation>
    <scope>NUCLEOTIDE SEQUENCE</scope>
    <source>
        <strain evidence="2">CBS 116005</strain>
    </source>
</reference>
<proteinExistence type="predicted"/>
<keyword evidence="3" id="KW-1185">Reference proteome</keyword>
<dbReference type="Proteomes" id="UP000799436">
    <property type="component" value="Unassembled WGS sequence"/>
</dbReference>
<gene>
    <name evidence="2" type="ORF">EJ03DRAFT_178825</name>
</gene>
<feature type="region of interest" description="Disordered" evidence="1">
    <location>
        <begin position="37"/>
        <end position="245"/>
    </location>
</feature>
<feature type="compositionally biased region" description="Polar residues" evidence="1">
    <location>
        <begin position="37"/>
        <end position="55"/>
    </location>
</feature>
<accession>A0A6G1L1E3</accession>
<dbReference type="OrthoDB" id="437973at2759"/>
<organism evidence="2 3">
    <name type="scientific">Teratosphaeria nubilosa</name>
    <dbReference type="NCBI Taxonomy" id="161662"/>
    <lineage>
        <taxon>Eukaryota</taxon>
        <taxon>Fungi</taxon>
        <taxon>Dikarya</taxon>
        <taxon>Ascomycota</taxon>
        <taxon>Pezizomycotina</taxon>
        <taxon>Dothideomycetes</taxon>
        <taxon>Dothideomycetidae</taxon>
        <taxon>Mycosphaerellales</taxon>
        <taxon>Teratosphaeriaceae</taxon>
        <taxon>Teratosphaeria</taxon>
    </lineage>
</organism>
<protein>
    <recommendedName>
        <fullName evidence="4">Zinc knuckle-domain-containing protein</fullName>
    </recommendedName>
</protein>
<feature type="compositionally biased region" description="Low complexity" evidence="1">
    <location>
        <begin position="92"/>
        <end position="102"/>
    </location>
</feature>